<feature type="transmembrane region" description="Helical" evidence="1">
    <location>
        <begin position="12"/>
        <end position="30"/>
    </location>
</feature>
<sequence length="152" mass="16846">MKLNKVTWYSKLLAAILFIALPFVGFYLGMKYQSAVSIGEIKENNVAATDQKSDKNDQKMVDSQKVSLKTNFKNGLLTYSGSVQAPSPCHELEKEVAVAESFPEQVQISLQLKEPKPGTICAQVVTEKEFSGELKVSEQARISIYLNGKKVK</sequence>
<organism evidence="2 3">
    <name type="scientific">Candidatus Woykebacteria bacterium RBG_16_39_9b</name>
    <dbReference type="NCBI Taxonomy" id="1802595"/>
    <lineage>
        <taxon>Bacteria</taxon>
        <taxon>Candidatus Woykeibacteriota</taxon>
    </lineage>
</organism>
<name>A0A1G1WE04_9BACT</name>
<keyword evidence="1" id="KW-0812">Transmembrane</keyword>
<dbReference type="AlphaFoldDB" id="A0A1G1WE04"/>
<gene>
    <name evidence="2" type="ORF">A2134_01860</name>
</gene>
<proteinExistence type="predicted"/>
<reference evidence="2 3" key="1">
    <citation type="journal article" date="2016" name="Nat. Commun.">
        <title>Thousands of microbial genomes shed light on interconnected biogeochemical processes in an aquifer system.</title>
        <authorList>
            <person name="Anantharaman K."/>
            <person name="Brown C.T."/>
            <person name="Hug L.A."/>
            <person name="Sharon I."/>
            <person name="Castelle C.J."/>
            <person name="Probst A.J."/>
            <person name="Thomas B.C."/>
            <person name="Singh A."/>
            <person name="Wilkins M.J."/>
            <person name="Karaoz U."/>
            <person name="Brodie E.L."/>
            <person name="Williams K.H."/>
            <person name="Hubbard S.S."/>
            <person name="Banfield J.F."/>
        </authorList>
    </citation>
    <scope>NUCLEOTIDE SEQUENCE [LARGE SCALE GENOMIC DNA]</scope>
</reference>
<evidence type="ECO:0000313" key="2">
    <source>
        <dbReference type="EMBL" id="OGY25884.1"/>
    </source>
</evidence>
<protein>
    <submittedName>
        <fullName evidence="2">Uncharacterized protein</fullName>
    </submittedName>
</protein>
<dbReference type="EMBL" id="MHCR01000006">
    <property type="protein sequence ID" value="OGY25884.1"/>
    <property type="molecule type" value="Genomic_DNA"/>
</dbReference>
<evidence type="ECO:0000256" key="1">
    <source>
        <dbReference type="SAM" id="Phobius"/>
    </source>
</evidence>
<dbReference type="Proteomes" id="UP000178162">
    <property type="component" value="Unassembled WGS sequence"/>
</dbReference>
<keyword evidence="1" id="KW-1133">Transmembrane helix</keyword>
<keyword evidence="1" id="KW-0472">Membrane</keyword>
<evidence type="ECO:0000313" key="3">
    <source>
        <dbReference type="Proteomes" id="UP000178162"/>
    </source>
</evidence>
<comment type="caution">
    <text evidence="2">The sequence shown here is derived from an EMBL/GenBank/DDBJ whole genome shotgun (WGS) entry which is preliminary data.</text>
</comment>
<accession>A0A1G1WE04</accession>